<sequence>MTGFLPLSLLEQQVGLVRGVLERRSGMGRHLSDRVIPHLSPGAQDAVRKAAELLEKESGVDETLAHVLATAISEIRDGIKAGTFEEKTAIPQERLIGCAEAFDTQRRLTPEAEALQAALPPLEVLCRAVRTAIDFADAVKLSLRMLDQK</sequence>
<reference evidence="2 3" key="1">
    <citation type="submission" date="2016-10" db="EMBL/GenBank/DDBJ databases">
        <authorList>
            <person name="de Groot N.N."/>
        </authorList>
    </citation>
    <scope>NUCLEOTIDE SEQUENCE [LARGE SCALE GENOMIC DNA]</scope>
    <source>
        <strain evidence="2">KMM 9023</strain>
        <strain evidence="3">KMM 9023,NRIC 0796,JCM 17311,KCTC 23692</strain>
    </source>
</reference>
<name>A0A1I6EPV0_9RHOB</name>
<dbReference type="OrthoDB" id="7859359at2"/>
<keyword evidence="3" id="KW-1185">Reference proteome</keyword>
<dbReference type="STRING" id="871652.SAMN04515673_11289"/>
<evidence type="ECO:0000313" key="3">
    <source>
        <dbReference type="Proteomes" id="UP000199302"/>
    </source>
</evidence>
<accession>A0A1I6EPV0</accession>
<evidence type="ECO:0000313" key="2">
    <source>
        <dbReference type="EMBL" id="SFR19813.1"/>
    </source>
</evidence>
<gene>
    <name evidence="1" type="ORF">SAMN04515673_11289</name>
    <name evidence="2" type="ORF">SAMN04515673_1182</name>
</gene>
<dbReference type="Proteomes" id="UP000199302">
    <property type="component" value="Unassembled WGS sequence"/>
</dbReference>
<dbReference type="AlphaFoldDB" id="A0A1I6EPV0"/>
<dbReference type="EMBL" id="FOYI01000012">
    <property type="protein sequence ID" value="SFR17549.1"/>
    <property type="molecule type" value="Genomic_DNA"/>
</dbReference>
<proteinExistence type="predicted"/>
<organism evidence="2 3">
    <name type="scientific">Poseidonocella sedimentorum</name>
    <dbReference type="NCBI Taxonomy" id="871652"/>
    <lineage>
        <taxon>Bacteria</taxon>
        <taxon>Pseudomonadati</taxon>
        <taxon>Pseudomonadota</taxon>
        <taxon>Alphaproteobacteria</taxon>
        <taxon>Rhodobacterales</taxon>
        <taxon>Roseobacteraceae</taxon>
        <taxon>Poseidonocella</taxon>
    </lineage>
</organism>
<dbReference type="RefSeq" id="WP_092082057.1">
    <property type="nucleotide sequence ID" value="NZ_FOYI01000012.1"/>
</dbReference>
<evidence type="ECO:0000313" key="1">
    <source>
        <dbReference type="EMBL" id="SFR17549.1"/>
    </source>
</evidence>
<dbReference type="EMBL" id="FOYI01000018">
    <property type="protein sequence ID" value="SFR19813.1"/>
    <property type="molecule type" value="Genomic_DNA"/>
</dbReference>
<protein>
    <submittedName>
        <fullName evidence="2">Uncharacterized protein</fullName>
    </submittedName>
</protein>